<accession>A0A3B0YPC5</accession>
<gene>
    <name evidence="2" type="ORF">MNBD_GAMMA10-630</name>
</gene>
<evidence type="ECO:0000256" key="1">
    <source>
        <dbReference type="SAM" id="Phobius"/>
    </source>
</evidence>
<feature type="transmembrane region" description="Helical" evidence="1">
    <location>
        <begin position="5"/>
        <end position="22"/>
    </location>
</feature>
<keyword evidence="1" id="KW-1133">Transmembrane helix</keyword>
<dbReference type="EMBL" id="UOFJ01000513">
    <property type="protein sequence ID" value="VAW70316.1"/>
    <property type="molecule type" value="Genomic_DNA"/>
</dbReference>
<sequence>MQIVLFYIAVAVLPSIMIYYFSYGNWPLAYKLQLSYAFILSTAFIAFFYYSKNNAGGGRNNNPIGAAGAIFAFFIFLIPVALSVAAIALFYKNTPAGETGFFNFFLNFSYKYSFIFLIISGVSIFFYQYLSRTHILAISHLPEFIRLKIYKKIIYKKEISSRIMRQLSKIFIRDMLTEKKRNDILLFSKNRHFLYETLFNSALQDDTNQALQKNRALIIHSICCQRSTTDYPNKYDLKNILNRIQSAQSLLDPYLDCISKSDNLRSLSACFLQDYRLVERIWLEYPYLRPYFYHIDGLKQLELIQTIASREKPLEYLDDILEKLEVVNKYYREDKLNFDALYLYVLQLNLD</sequence>
<reference evidence="2" key="1">
    <citation type="submission" date="2018-06" db="EMBL/GenBank/DDBJ databases">
        <authorList>
            <person name="Zhirakovskaya E."/>
        </authorList>
    </citation>
    <scope>NUCLEOTIDE SEQUENCE</scope>
</reference>
<feature type="transmembrane region" description="Helical" evidence="1">
    <location>
        <begin position="110"/>
        <end position="130"/>
    </location>
</feature>
<proteinExistence type="predicted"/>
<organism evidence="2">
    <name type="scientific">hydrothermal vent metagenome</name>
    <dbReference type="NCBI Taxonomy" id="652676"/>
    <lineage>
        <taxon>unclassified sequences</taxon>
        <taxon>metagenomes</taxon>
        <taxon>ecological metagenomes</taxon>
    </lineage>
</organism>
<name>A0A3B0YPC5_9ZZZZ</name>
<dbReference type="AlphaFoldDB" id="A0A3B0YPC5"/>
<feature type="transmembrane region" description="Helical" evidence="1">
    <location>
        <begin position="63"/>
        <end position="90"/>
    </location>
</feature>
<keyword evidence="1" id="KW-0472">Membrane</keyword>
<evidence type="ECO:0000313" key="2">
    <source>
        <dbReference type="EMBL" id="VAW70316.1"/>
    </source>
</evidence>
<feature type="transmembrane region" description="Helical" evidence="1">
    <location>
        <begin position="34"/>
        <end position="51"/>
    </location>
</feature>
<protein>
    <submittedName>
        <fullName evidence="2">Uncharacterized protein</fullName>
    </submittedName>
</protein>
<keyword evidence="1" id="KW-0812">Transmembrane</keyword>